<dbReference type="PANTHER" id="PTHR13763:SF0">
    <property type="entry name" value="BREAST CANCER TYPE 1 SUSCEPTIBILITY PROTEIN"/>
    <property type="match status" value="1"/>
</dbReference>
<dbReference type="AlphaFoldDB" id="C1MWP6"/>
<dbReference type="GO" id="GO:0000724">
    <property type="term" value="P:double-strand break repair via homologous recombination"/>
    <property type="evidence" value="ECO:0007669"/>
    <property type="project" value="TreeGrafter"/>
</dbReference>
<keyword evidence="8" id="KW-0539">Nucleus</keyword>
<organism evidence="12">
    <name type="scientific">Micromonas pusilla (strain CCMP1545)</name>
    <name type="common">Picoplanktonic green alga</name>
    <dbReference type="NCBI Taxonomy" id="564608"/>
    <lineage>
        <taxon>Eukaryota</taxon>
        <taxon>Viridiplantae</taxon>
        <taxon>Chlorophyta</taxon>
        <taxon>Mamiellophyceae</taxon>
        <taxon>Mamiellales</taxon>
        <taxon>Mamiellaceae</taxon>
        <taxon>Micromonas</taxon>
    </lineage>
</organism>
<dbReference type="PROSITE" id="PS50089">
    <property type="entry name" value="ZF_RING_2"/>
    <property type="match status" value="1"/>
</dbReference>
<keyword evidence="6" id="KW-0862">Zinc</keyword>
<evidence type="ECO:0000256" key="9">
    <source>
        <dbReference type="PROSITE-ProRule" id="PRU00175"/>
    </source>
</evidence>
<dbReference type="InterPro" id="IPR031099">
    <property type="entry name" value="BRCA1-associated"/>
</dbReference>
<protein>
    <recommendedName>
        <fullName evidence="10">RING-type domain-containing protein</fullName>
    </recommendedName>
</protein>
<accession>C1MWP6</accession>
<dbReference type="PANTHER" id="PTHR13763">
    <property type="entry name" value="BREAST CANCER TYPE 1 SUSCEPTIBILITY PROTEIN BRCA1"/>
    <property type="match status" value="1"/>
</dbReference>
<keyword evidence="4" id="KW-0227">DNA damage</keyword>
<reference evidence="11 12" key="1">
    <citation type="journal article" date="2009" name="Science">
        <title>Green evolution and dynamic adaptations revealed by genomes of the marine picoeukaryotes Micromonas.</title>
        <authorList>
            <person name="Worden A.Z."/>
            <person name="Lee J.H."/>
            <person name="Mock T."/>
            <person name="Rouze P."/>
            <person name="Simmons M.P."/>
            <person name="Aerts A.L."/>
            <person name="Allen A.E."/>
            <person name="Cuvelier M.L."/>
            <person name="Derelle E."/>
            <person name="Everett M.V."/>
            <person name="Foulon E."/>
            <person name="Grimwood J."/>
            <person name="Gundlach H."/>
            <person name="Henrissat B."/>
            <person name="Napoli C."/>
            <person name="McDonald S.M."/>
            <person name="Parker M.S."/>
            <person name="Rombauts S."/>
            <person name="Salamov A."/>
            <person name="Von Dassow P."/>
            <person name="Badger J.H."/>
            <person name="Coutinho P.M."/>
            <person name="Demir E."/>
            <person name="Dubchak I."/>
            <person name="Gentemann C."/>
            <person name="Eikrem W."/>
            <person name="Gready J.E."/>
            <person name="John U."/>
            <person name="Lanier W."/>
            <person name="Lindquist E.A."/>
            <person name="Lucas S."/>
            <person name="Mayer K.F."/>
            <person name="Moreau H."/>
            <person name="Not F."/>
            <person name="Otillar R."/>
            <person name="Panaud O."/>
            <person name="Pangilinan J."/>
            <person name="Paulsen I."/>
            <person name="Piegu B."/>
            <person name="Poliakov A."/>
            <person name="Robbens S."/>
            <person name="Schmutz J."/>
            <person name="Toulza E."/>
            <person name="Wyss T."/>
            <person name="Zelensky A."/>
            <person name="Zhou K."/>
            <person name="Armbrust E.V."/>
            <person name="Bhattacharya D."/>
            <person name="Goodenough U.W."/>
            <person name="Van de Peer Y."/>
            <person name="Grigoriev I.V."/>
        </authorList>
    </citation>
    <scope>NUCLEOTIDE SEQUENCE [LARGE SCALE GENOMIC DNA]</scope>
    <source>
        <strain evidence="11 12">CCMP1545</strain>
    </source>
</reference>
<dbReference type="InterPro" id="IPR013083">
    <property type="entry name" value="Znf_RING/FYVE/PHD"/>
</dbReference>
<dbReference type="RefSeq" id="XP_003059663.1">
    <property type="nucleotide sequence ID" value="XM_003059617.1"/>
</dbReference>
<evidence type="ECO:0000256" key="5">
    <source>
        <dbReference type="ARBA" id="ARBA00022771"/>
    </source>
</evidence>
<dbReference type="GO" id="GO:0004842">
    <property type="term" value="F:ubiquitin-protein transferase activity"/>
    <property type="evidence" value="ECO:0007669"/>
    <property type="project" value="TreeGrafter"/>
</dbReference>
<evidence type="ECO:0000313" key="11">
    <source>
        <dbReference type="EMBL" id="EEH55615.1"/>
    </source>
</evidence>
<keyword evidence="7" id="KW-0234">DNA repair</keyword>
<evidence type="ECO:0000256" key="6">
    <source>
        <dbReference type="ARBA" id="ARBA00022833"/>
    </source>
</evidence>
<dbReference type="OMA" id="ANTNDEX"/>
<dbReference type="SUPFAM" id="SSF57850">
    <property type="entry name" value="RING/U-box"/>
    <property type="match status" value="1"/>
</dbReference>
<dbReference type="Gene3D" id="3.30.40.10">
    <property type="entry name" value="Zinc/RING finger domain, C3HC4 (zinc finger)"/>
    <property type="match status" value="1"/>
</dbReference>
<evidence type="ECO:0000256" key="3">
    <source>
        <dbReference type="ARBA" id="ARBA00022737"/>
    </source>
</evidence>
<dbReference type="EMBL" id="GG663741">
    <property type="protein sequence ID" value="EEH55615.1"/>
    <property type="molecule type" value="Genomic_DNA"/>
</dbReference>
<evidence type="ECO:0000313" key="12">
    <source>
        <dbReference type="Proteomes" id="UP000001876"/>
    </source>
</evidence>
<name>C1MWP6_MICPC</name>
<evidence type="ECO:0000256" key="8">
    <source>
        <dbReference type="ARBA" id="ARBA00023242"/>
    </source>
</evidence>
<dbReference type="GeneID" id="9685402"/>
<dbReference type="GO" id="GO:0008270">
    <property type="term" value="F:zinc ion binding"/>
    <property type="evidence" value="ECO:0007669"/>
    <property type="project" value="UniProtKB-KW"/>
</dbReference>
<dbReference type="Proteomes" id="UP000001876">
    <property type="component" value="Unassembled WGS sequence"/>
</dbReference>
<dbReference type="GO" id="GO:0005634">
    <property type="term" value="C:nucleus"/>
    <property type="evidence" value="ECO:0007669"/>
    <property type="project" value="UniProtKB-SubCell"/>
</dbReference>
<keyword evidence="12" id="KW-1185">Reference proteome</keyword>
<gene>
    <name evidence="11" type="ORF">MICPUCDRAFT_40437</name>
</gene>
<dbReference type="InterPro" id="IPR017907">
    <property type="entry name" value="Znf_RING_CS"/>
</dbReference>
<keyword evidence="5 9" id="KW-0863">Zinc-finger</keyword>
<dbReference type="STRING" id="564608.C1MWP6"/>
<dbReference type="KEGG" id="mpp:MICPUCDRAFT_40437"/>
<dbReference type="OrthoDB" id="1720776at2759"/>
<evidence type="ECO:0000256" key="1">
    <source>
        <dbReference type="ARBA" id="ARBA00004123"/>
    </source>
</evidence>
<evidence type="ECO:0000256" key="2">
    <source>
        <dbReference type="ARBA" id="ARBA00022723"/>
    </source>
</evidence>
<evidence type="ECO:0000259" key="10">
    <source>
        <dbReference type="PROSITE" id="PS50089"/>
    </source>
</evidence>
<sequence length="107" mass="11905">MAPPAPPPTPLASAVTTFGKDLACPICMSLFDGAVRTRCGHYFCEKCLQGSLAVKPRCPLCKETCRRREISADDAMRRLVQNYRKVLVATECRTAYWSQMPPPRTKA</sequence>
<comment type="subcellular location">
    <subcellularLocation>
        <location evidence="1">Nucleus</location>
    </subcellularLocation>
</comment>
<evidence type="ECO:0000256" key="4">
    <source>
        <dbReference type="ARBA" id="ARBA00022763"/>
    </source>
</evidence>
<dbReference type="eggNOG" id="ENOG502SC5Q">
    <property type="taxonomic scope" value="Eukaryota"/>
</dbReference>
<dbReference type="InterPro" id="IPR001841">
    <property type="entry name" value="Znf_RING"/>
</dbReference>
<keyword evidence="2" id="KW-0479">Metal-binding</keyword>
<feature type="domain" description="RING-type" evidence="10">
    <location>
        <begin position="24"/>
        <end position="62"/>
    </location>
</feature>
<dbReference type="SMART" id="SM00184">
    <property type="entry name" value="RING"/>
    <property type="match status" value="1"/>
</dbReference>
<dbReference type="PROSITE" id="PS00518">
    <property type="entry name" value="ZF_RING_1"/>
    <property type="match status" value="1"/>
</dbReference>
<keyword evidence="3" id="KW-0677">Repeat</keyword>
<dbReference type="Pfam" id="PF13923">
    <property type="entry name" value="zf-C3HC4_2"/>
    <property type="match status" value="1"/>
</dbReference>
<proteinExistence type="predicted"/>
<evidence type="ECO:0000256" key="7">
    <source>
        <dbReference type="ARBA" id="ARBA00023204"/>
    </source>
</evidence>
<dbReference type="GO" id="GO:0045944">
    <property type="term" value="P:positive regulation of transcription by RNA polymerase II"/>
    <property type="evidence" value="ECO:0007669"/>
    <property type="project" value="TreeGrafter"/>
</dbReference>